<dbReference type="InterPro" id="IPR036754">
    <property type="entry name" value="YbaK/aa-tRNA-synt-asso_dom_sf"/>
</dbReference>
<reference evidence="3 4" key="1">
    <citation type="journal article" date="2016" name="Genome Announc.">
        <title>Draft Genome Sequence of Criibacterium bergeronii gen. nov., sp. nov., Strain CCRI-22567T, Isolated from a Vaginal Sample from a Woman with Bacterial Vaginosis.</title>
        <authorList>
            <person name="Maheux A.F."/>
            <person name="Berube E."/>
            <person name="Boudreau D.K."/>
            <person name="Raymond F."/>
            <person name="Corbeil J."/>
            <person name="Roy P.H."/>
            <person name="Boissinot M."/>
            <person name="Omar R.F."/>
        </authorList>
    </citation>
    <scope>NUCLEOTIDE SEQUENCE [LARGE SCALE GENOMIC DNA]</scope>
    <source>
        <strain evidence="3 4">CCRI-22567</strain>
    </source>
</reference>
<dbReference type="STRING" id="1871336.BBG48_08745"/>
<proteinExistence type="inferred from homology"/>
<dbReference type="RefSeq" id="WP_068912980.1">
    <property type="nucleotide sequence ID" value="NZ_MBEW02000019.1"/>
</dbReference>
<sequence length="162" mass="18478">MNKQEVYEFLKNRGIWYEITEHKAVFTMEDLRDVDLPYPESNAKNVFVRDSKKRNYYLITLKGEKKINLKEFREKVGSSQLSFASEADLMSILGLSPGSVSPLGILNDKECKVQYFLDKELTENSGIMGMHPNENTASIWLKAEDLLDIIKEHGNSASVISI</sequence>
<evidence type="ECO:0000313" key="3">
    <source>
        <dbReference type="EMBL" id="RDY20848.1"/>
    </source>
</evidence>
<dbReference type="Pfam" id="PF04073">
    <property type="entry name" value="tRNA_edit"/>
    <property type="match status" value="1"/>
</dbReference>
<evidence type="ECO:0000256" key="1">
    <source>
        <dbReference type="ARBA" id="ARBA00010201"/>
    </source>
</evidence>
<dbReference type="GO" id="GO:0004812">
    <property type="term" value="F:aminoacyl-tRNA ligase activity"/>
    <property type="evidence" value="ECO:0007669"/>
    <property type="project" value="UniProtKB-KW"/>
</dbReference>
<protein>
    <submittedName>
        <fullName evidence="3">Prolyl-tRNA synthetase associated domain-containing protein</fullName>
    </submittedName>
</protein>
<dbReference type="Proteomes" id="UP000093352">
    <property type="component" value="Unassembled WGS sequence"/>
</dbReference>
<feature type="domain" description="YbaK/aminoacyl-tRNA synthetase-associated" evidence="2">
    <location>
        <begin position="22"/>
        <end position="148"/>
    </location>
</feature>
<name>A0A371IK31_9FIRM</name>
<comment type="caution">
    <text evidence="3">The sequence shown here is derived from an EMBL/GenBank/DDBJ whole genome shotgun (WGS) entry which is preliminary data.</text>
</comment>
<dbReference type="InterPro" id="IPR040285">
    <property type="entry name" value="ProX/PRXD1"/>
</dbReference>
<evidence type="ECO:0000259" key="2">
    <source>
        <dbReference type="Pfam" id="PF04073"/>
    </source>
</evidence>
<dbReference type="GO" id="GO:0002161">
    <property type="term" value="F:aminoacyl-tRNA deacylase activity"/>
    <property type="evidence" value="ECO:0007669"/>
    <property type="project" value="InterPro"/>
</dbReference>
<keyword evidence="4" id="KW-1185">Reference proteome</keyword>
<dbReference type="EMBL" id="MBEW02000019">
    <property type="protein sequence ID" value="RDY20848.1"/>
    <property type="molecule type" value="Genomic_DNA"/>
</dbReference>
<dbReference type="SUPFAM" id="SSF55826">
    <property type="entry name" value="YbaK/ProRS associated domain"/>
    <property type="match status" value="1"/>
</dbReference>
<dbReference type="AlphaFoldDB" id="A0A371IK31"/>
<dbReference type="PANTHER" id="PTHR31423">
    <property type="entry name" value="YBAK DOMAIN-CONTAINING PROTEIN"/>
    <property type="match status" value="1"/>
</dbReference>
<dbReference type="PANTHER" id="PTHR31423:SF3">
    <property type="entry name" value="PROLYL-TRNA SYNTHETASE ASSOCIATED DOMAIN-CONTAINING PROTEIN 1-RELATED"/>
    <property type="match status" value="1"/>
</dbReference>
<organism evidence="3 4">
    <name type="scientific">Criibacterium bergeronii</name>
    <dbReference type="NCBI Taxonomy" id="1871336"/>
    <lineage>
        <taxon>Bacteria</taxon>
        <taxon>Bacillati</taxon>
        <taxon>Bacillota</taxon>
        <taxon>Clostridia</taxon>
        <taxon>Peptostreptococcales</taxon>
        <taxon>Filifactoraceae</taxon>
        <taxon>Criibacterium</taxon>
    </lineage>
</organism>
<gene>
    <name evidence="3" type="ORF">BBG48_008110</name>
</gene>
<accession>A0A371IK31</accession>
<evidence type="ECO:0000313" key="4">
    <source>
        <dbReference type="Proteomes" id="UP000093352"/>
    </source>
</evidence>
<dbReference type="CDD" id="cd04335">
    <property type="entry name" value="PrdX_deacylase"/>
    <property type="match status" value="1"/>
</dbReference>
<comment type="similarity">
    <text evidence="1">Belongs to the PRORSD1 family.</text>
</comment>
<dbReference type="InterPro" id="IPR007214">
    <property type="entry name" value="YbaK/aa-tRNA-synth-assoc-dom"/>
</dbReference>
<dbReference type="Gene3D" id="3.90.960.10">
    <property type="entry name" value="YbaK/aminoacyl-tRNA synthetase-associated domain"/>
    <property type="match status" value="1"/>
</dbReference>